<dbReference type="GO" id="GO:0016787">
    <property type="term" value="F:hydrolase activity"/>
    <property type="evidence" value="ECO:0007669"/>
    <property type="project" value="UniProtKB-KW"/>
</dbReference>
<keyword evidence="3" id="KW-0378">Hydrolase</keyword>
<dbReference type="EMBL" id="JBHSGN010000169">
    <property type="protein sequence ID" value="MFC4677035.1"/>
    <property type="molecule type" value="Genomic_DNA"/>
</dbReference>
<feature type="signal peptide" evidence="1">
    <location>
        <begin position="1"/>
        <end position="23"/>
    </location>
</feature>
<gene>
    <name evidence="3" type="ORF">ACFO6W_25470</name>
</gene>
<evidence type="ECO:0000256" key="1">
    <source>
        <dbReference type="SAM" id="SignalP"/>
    </source>
</evidence>
<dbReference type="InterPro" id="IPR036514">
    <property type="entry name" value="SGNH_hydro_sf"/>
</dbReference>
<feature type="domain" description="SGNH hydrolase-type esterase" evidence="2">
    <location>
        <begin position="60"/>
        <end position="196"/>
    </location>
</feature>
<evidence type="ECO:0000259" key="2">
    <source>
        <dbReference type="Pfam" id="PF13472"/>
    </source>
</evidence>
<name>A0ABV9L3E3_9BACT</name>
<accession>A0ABV9L3E3</accession>
<keyword evidence="4" id="KW-1185">Reference proteome</keyword>
<evidence type="ECO:0000313" key="4">
    <source>
        <dbReference type="Proteomes" id="UP001596023"/>
    </source>
</evidence>
<feature type="chain" id="PRO_5046949886" evidence="1">
    <location>
        <begin position="24"/>
        <end position="428"/>
    </location>
</feature>
<dbReference type="InterPro" id="IPR013830">
    <property type="entry name" value="SGNH_hydro"/>
</dbReference>
<proteinExistence type="predicted"/>
<comment type="caution">
    <text evidence="3">The sequence shown here is derived from an EMBL/GenBank/DDBJ whole genome shotgun (WGS) entry which is preliminary data.</text>
</comment>
<dbReference type="Gene3D" id="3.40.50.1110">
    <property type="entry name" value="SGNH hydrolase"/>
    <property type="match status" value="1"/>
</dbReference>
<dbReference type="Gene3D" id="2.60.120.260">
    <property type="entry name" value="Galactose-binding domain-like"/>
    <property type="match status" value="1"/>
</dbReference>
<protein>
    <submittedName>
        <fullName evidence="3">SGNH/GDSL hydrolase family protein</fullName>
    </submittedName>
</protein>
<dbReference type="PANTHER" id="PTHR34407:SF1">
    <property type="entry name" value="SGNH HYDROLASE-TYPE ESTERASE DOMAIN-CONTAINING PROTEIN"/>
    <property type="match status" value="1"/>
</dbReference>
<organism evidence="3 4">
    <name type="scientific">Dysgonomonas termitidis</name>
    <dbReference type="NCBI Taxonomy" id="1516126"/>
    <lineage>
        <taxon>Bacteria</taxon>
        <taxon>Pseudomonadati</taxon>
        <taxon>Bacteroidota</taxon>
        <taxon>Bacteroidia</taxon>
        <taxon>Bacteroidales</taxon>
        <taxon>Dysgonomonadaceae</taxon>
        <taxon>Dysgonomonas</taxon>
    </lineage>
</organism>
<dbReference type="Proteomes" id="UP001596023">
    <property type="component" value="Unassembled WGS sequence"/>
</dbReference>
<keyword evidence="1" id="KW-0732">Signal</keyword>
<dbReference type="Pfam" id="PF13472">
    <property type="entry name" value="Lipase_GDSL_2"/>
    <property type="match status" value="1"/>
</dbReference>
<evidence type="ECO:0000313" key="3">
    <source>
        <dbReference type="EMBL" id="MFC4677035.1"/>
    </source>
</evidence>
<dbReference type="RefSeq" id="WP_380001827.1">
    <property type="nucleotide sequence ID" value="NZ_JBHSGN010000169.1"/>
</dbReference>
<sequence length="428" mass="48578">MKRVINYFVAGIILAGLSVTVYAQTADSPDFVSRELQIRGGLPNFMSKANKSNSLRIAYLGGSITEQNGWRIYSLEWFKQLFSKTEFIEINAAIGGTGSDLGAYRLEDQVLKFSPDLVFVEFCVNDNGVSPGRIIRSMEGIVRQIWKKDPTTDICFIYTIMEDYLAKEIAGNLPESVELMEQIADRYAIPSVNYGNEVCYQIHNKRLVFKGKSKEIAGIKVFSPDGVHPYPETGQMIYHEVLTRSLKKMIQSSAQQSRPHMLPFPIDPECFVNTRMVDISQLHLGEGWEVLPVKDNPLFSEFTKHLEKIGKATLGSKLNFRFKGTSFGVFDVIGPGSGKVEVMIDGTVVDTIMRFDAYCTYWRKHYFIIDQLEDTTHDITIRVLPGSFDKSLILSRLNRSMKDPDEYKEYNWYAGKILIDGICLSIRE</sequence>
<reference evidence="4" key="1">
    <citation type="journal article" date="2019" name="Int. J. Syst. Evol. Microbiol.">
        <title>The Global Catalogue of Microorganisms (GCM) 10K type strain sequencing project: providing services to taxonomists for standard genome sequencing and annotation.</title>
        <authorList>
            <consortium name="The Broad Institute Genomics Platform"/>
            <consortium name="The Broad Institute Genome Sequencing Center for Infectious Disease"/>
            <person name="Wu L."/>
            <person name="Ma J."/>
        </authorList>
    </citation>
    <scope>NUCLEOTIDE SEQUENCE [LARGE SCALE GENOMIC DNA]</scope>
    <source>
        <strain evidence="4">CCUG 66188</strain>
    </source>
</reference>
<dbReference type="PANTHER" id="PTHR34407">
    <property type="entry name" value="EXPRESSED PROTEIN"/>
    <property type="match status" value="1"/>
</dbReference>
<dbReference type="SUPFAM" id="SSF52266">
    <property type="entry name" value="SGNH hydrolase"/>
    <property type="match status" value="1"/>
</dbReference>
<dbReference type="CDD" id="cd00229">
    <property type="entry name" value="SGNH_hydrolase"/>
    <property type="match status" value="1"/>
</dbReference>